<comment type="subcellular location">
    <subcellularLocation>
        <location evidence="5">Cytoplasm</location>
    </subcellularLocation>
</comment>
<dbReference type="GO" id="GO:0033290">
    <property type="term" value="C:eukaryotic 48S preinitiation complex"/>
    <property type="evidence" value="ECO:0007669"/>
    <property type="project" value="UniProtKB-UniRule"/>
</dbReference>
<dbReference type="Proteomes" id="UP000198287">
    <property type="component" value="Unassembled WGS sequence"/>
</dbReference>
<evidence type="ECO:0000313" key="9">
    <source>
        <dbReference type="Proteomes" id="UP000198287"/>
    </source>
</evidence>
<dbReference type="GO" id="GO:0003743">
    <property type="term" value="F:translation initiation factor activity"/>
    <property type="evidence" value="ECO:0007669"/>
    <property type="project" value="UniProtKB-UniRule"/>
</dbReference>
<reference evidence="7 9" key="1">
    <citation type="submission" date="2015-12" db="EMBL/GenBank/DDBJ databases">
        <title>The genome of Folsomia candida.</title>
        <authorList>
            <person name="Faddeeva A."/>
            <person name="Derks M.F."/>
            <person name="Anvar Y."/>
            <person name="Smit S."/>
            <person name="Van Straalen N."/>
            <person name="Roelofs D."/>
        </authorList>
    </citation>
    <scope>NUCLEOTIDE SEQUENCE [LARGE SCALE GENOMIC DNA]</scope>
    <source>
        <strain evidence="7 9">VU population</strain>
        <tissue evidence="7">Whole body</tissue>
    </source>
</reference>
<dbReference type="GO" id="GO:0071541">
    <property type="term" value="C:eukaryotic translation initiation factor 3 complex, eIF3m"/>
    <property type="evidence" value="ECO:0007669"/>
    <property type="project" value="UniProtKB-UniRule"/>
</dbReference>
<comment type="subunit">
    <text evidence="5">Component of the eukaryotic translation initiation factor 3 (eIF-3) complex.</text>
</comment>
<dbReference type="HAMAP" id="MF_03012">
    <property type="entry name" value="eIF3m"/>
    <property type="match status" value="1"/>
</dbReference>
<dbReference type="GO" id="GO:0001732">
    <property type="term" value="P:formation of cytoplasmic translation initiation complex"/>
    <property type="evidence" value="ECO:0007669"/>
    <property type="project" value="UniProtKB-UniRule"/>
</dbReference>
<comment type="function">
    <text evidence="5">Component of the eukaryotic translation initiation factor 3 (eIF-3) complex, which is involved in protein synthesis of a specialized repertoire of mRNAs and, together with other initiation factors, stimulates binding of mRNA and methionyl-tRNAi to the 40S ribosome. The eIF-3 complex specifically targets and initiates translation of a subset of mRNAs involved in cell proliferation.</text>
</comment>
<protein>
    <recommendedName>
        <fullName evidence="5">Eukaryotic translation initiation factor 3 subunit M</fullName>
        <shortName evidence="5">eIF3m</shortName>
    </recommendedName>
</protein>
<comment type="similarity">
    <text evidence="1">Belongs to the CSN7/EIF3M family. CSN7 subfamily.</text>
</comment>
<keyword evidence="3 5" id="KW-0396">Initiation factor</keyword>
<sequence>MEAELTSFIACSPQEQCQELRQYMKSLGAEISEQPSPKGMEDDLHKIIQVSDVVFQKGSEIDIESVLNGIVSVVIIVETEASDGLVLAFCEKLATAWEPDVKHGLIALKVLRLLFFSLSERSAMRYHVYYHMVEVAGKVGQMASVFSNTNQLKKTFSARPPTAEQLQKLYRLLHTSLTNSKMSDDAYKVMLDLLATYTMENASQAREDAQRCILASLADPNIYLLDHLLPLKPVKFLEGNPIHDLLMVAVYDGLSEYMKFYAGHKEFMQKMNLDHTQMTKKMRILTLISMAEKSPEVSFLQIQKELQLGADEVERFIIDALKTKLLTARIEQANQRVIVQYAVKRAITKAHWIQIRDTLFRWKNSIHAIKENLHDLDAPIM</sequence>
<dbReference type="AlphaFoldDB" id="A0A226E145"/>
<proteinExistence type="evidence at transcript level"/>
<dbReference type="PROSITE" id="PS50250">
    <property type="entry name" value="PCI"/>
    <property type="match status" value="1"/>
</dbReference>
<comment type="similarity">
    <text evidence="5">Belongs to the eIF-3 subunit M family.</text>
</comment>
<evidence type="ECO:0000313" key="8">
    <source>
        <dbReference type="EMBL" id="QBH73920.1"/>
    </source>
</evidence>
<dbReference type="PANTHER" id="PTHR15350">
    <property type="entry name" value="COP9 SIGNALOSOME COMPLEX SUBUNIT 7/DENDRITIC CELL PROTEIN GA17"/>
    <property type="match status" value="1"/>
</dbReference>
<keyword evidence="4 5" id="KW-0648">Protein biosynthesis</keyword>
<dbReference type="PANTHER" id="PTHR15350:SF2">
    <property type="entry name" value="EUKARYOTIC TRANSLATION INITIATION FACTOR 3 SUBUNIT M"/>
    <property type="match status" value="1"/>
</dbReference>
<keyword evidence="2 5" id="KW-0963">Cytoplasm</keyword>
<dbReference type="InterPro" id="IPR000717">
    <property type="entry name" value="PCI_dom"/>
</dbReference>
<accession>A0A226E145</accession>
<dbReference type="Pfam" id="PF01399">
    <property type="entry name" value="PCI"/>
    <property type="match status" value="1"/>
</dbReference>
<evidence type="ECO:0000256" key="1">
    <source>
        <dbReference type="ARBA" id="ARBA00008482"/>
    </source>
</evidence>
<evidence type="ECO:0000256" key="5">
    <source>
        <dbReference type="HAMAP-Rule" id="MF_03012"/>
    </source>
</evidence>
<dbReference type="InterPro" id="IPR045237">
    <property type="entry name" value="COPS7/eIF3m"/>
</dbReference>
<dbReference type="EMBL" id="MH799761">
    <property type="protein sequence ID" value="QBH73920.1"/>
    <property type="molecule type" value="mRNA"/>
</dbReference>
<dbReference type="GO" id="GO:0016282">
    <property type="term" value="C:eukaryotic 43S preinitiation complex"/>
    <property type="evidence" value="ECO:0007669"/>
    <property type="project" value="UniProtKB-UniRule"/>
</dbReference>
<dbReference type="SMART" id="SM00088">
    <property type="entry name" value="PINT"/>
    <property type="match status" value="1"/>
</dbReference>
<feature type="domain" description="PCI" evidence="6">
    <location>
        <begin position="185"/>
        <end position="344"/>
    </location>
</feature>
<reference evidence="8" key="2">
    <citation type="journal article" date="2019" name="Sci. Rep.">
        <title>No signal of deleterious mutation accumulation in conserved gene sequences of extant asexual hexapods.</title>
        <authorList>
            <person name="Brandt A."/>
            <person name="Bast J."/>
            <person name="Scheu S."/>
            <person name="Meusemann K."/>
            <person name="Donath A."/>
            <person name="Schuette K."/>
            <person name="Machida R."/>
            <person name="Kraaijeveld K."/>
        </authorList>
    </citation>
    <scope>NUCLEOTIDE SEQUENCE</scope>
    <source>
        <strain evidence="8">OG3278</strain>
    </source>
</reference>
<dbReference type="EMBL" id="LNIX01000008">
    <property type="protein sequence ID" value="OXA50697.1"/>
    <property type="molecule type" value="Genomic_DNA"/>
</dbReference>
<evidence type="ECO:0000256" key="2">
    <source>
        <dbReference type="ARBA" id="ARBA00022490"/>
    </source>
</evidence>
<dbReference type="OMA" id="VCLKALW"/>
<dbReference type="OrthoDB" id="10267031at2759"/>
<evidence type="ECO:0000313" key="7">
    <source>
        <dbReference type="EMBL" id="OXA50697.1"/>
    </source>
</evidence>
<evidence type="ECO:0000256" key="3">
    <source>
        <dbReference type="ARBA" id="ARBA00022540"/>
    </source>
</evidence>
<organism evidence="7 9">
    <name type="scientific">Folsomia candida</name>
    <name type="common">Springtail</name>
    <dbReference type="NCBI Taxonomy" id="158441"/>
    <lineage>
        <taxon>Eukaryota</taxon>
        <taxon>Metazoa</taxon>
        <taxon>Ecdysozoa</taxon>
        <taxon>Arthropoda</taxon>
        <taxon>Hexapoda</taxon>
        <taxon>Collembola</taxon>
        <taxon>Entomobryomorpha</taxon>
        <taxon>Isotomoidea</taxon>
        <taxon>Isotomidae</taxon>
        <taxon>Proisotominae</taxon>
        <taxon>Folsomia</taxon>
    </lineage>
</organism>
<evidence type="ECO:0000259" key="6">
    <source>
        <dbReference type="PROSITE" id="PS50250"/>
    </source>
</evidence>
<dbReference type="STRING" id="158441.A0A226E145"/>
<keyword evidence="9" id="KW-1185">Reference proteome</keyword>
<evidence type="ECO:0000256" key="4">
    <source>
        <dbReference type="ARBA" id="ARBA00022917"/>
    </source>
</evidence>
<name>A0A226E145_FOLCA</name>
<gene>
    <name evidence="7" type="ORF">Fcan01_14561</name>
</gene>
<dbReference type="InterPro" id="IPR027528">
    <property type="entry name" value="eIF3m"/>
</dbReference>